<feature type="transmembrane region" description="Helical" evidence="1">
    <location>
        <begin position="203"/>
        <end position="221"/>
    </location>
</feature>
<dbReference type="InterPro" id="IPR051790">
    <property type="entry name" value="Cytochrome_c-biogenesis_DsbD"/>
</dbReference>
<dbReference type="EMBL" id="MFUE01000013">
    <property type="protein sequence ID" value="OGI77551.1"/>
    <property type="molecule type" value="Genomic_DNA"/>
</dbReference>
<feature type="transmembrane region" description="Helical" evidence="1">
    <location>
        <begin position="162"/>
        <end position="191"/>
    </location>
</feature>
<sequence>MKKFIITISIIIIIVIVGLVVLKNSSIISSIIWSLSREGTWLLPLVLIAAILDSVHPCSFSILLITIAFLFGMQVSRKKILQLGGTYVVGIFMAYFLIGLGILKVLHLFNTPHFMGKLGATVLIIFGVLNLLNRFFPAFPIKLKIPGVAHSAMSKFMDKASFLAVFILGILVGICQFPCMGGPYLMVIGLLRDQMTYMSGFNYLLLYNFILIIPLVAILFISANKLLVDKMQIWKRDNIDEVRLWAGIAMIIIGILIFFI</sequence>
<accession>A0A1F6W6P7</accession>
<gene>
    <name evidence="2" type="ORF">A3D42_00960</name>
</gene>
<proteinExistence type="predicted"/>
<organism evidence="2 3">
    <name type="scientific">Candidatus Nomurabacteria bacterium RIFCSPHIGHO2_02_FULL_41_18</name>
    <dbReference type="NCBI Taxonomy" id="1801754"/>
    <lineage>
        <taxon>Bacteria</taxon>
        <taxon>Candidatus Nomuraibacteriota</taxon>
    </lineage>
</organism>
<feature type="transmembrane region" description="Helical" evidence="1">
    <location>
        <begin position="118"/>
        <end position="141"/>
    </location>
</feature>
<comment type="caution">
    <text evidence="2">The sequence shown here is derived from an EMBL/GenBank/DDBJ whole genome shotgun (WGS) entry which is preliminary data.</text>
</comment>
<evidence type="ECO:0000313" key="3">
    <source>
        <dbReference type="Proteomes" id="UP000177777"/>
    </source>
</evidence>
<evidence type="ECO:0000256" key="1">
    <source>
        <dbReference type="SAM" id="Phobius"/>
    </source>
</evidence>
<protein>
    <submittedName>
        <fullName evidence="2">Uncharacterized protein</fullName>
    </submittedName>
</protein>
<dbReference type="Proteomes" id="UP000177777">
    <property type="component" value="Unassembled WGS sequence"/>
</dbReference>
<keyword evidence="1" id="KW-0472">Membrane</keyword>
<feature type="transmembrane region" description="Helical" evidence="1">
    <location>
        <begin position="7"/>
        <end position="35"/>
    </location>
</feature>
<keyword evidence="1" id="KW-0812">Transmembrane</keyword>
<dbReference type="PANTHER" id="PTHR31272">
    <property type="entry name" value="CYTOCHROME C-TYPE BIOGENESIS PROTEIN HI_1454-RELATED"/>
    <property type="match status" value="1"/>
</dbReference>
<feature type="transmembrane region" description="Helical" evidence="1">
    <location>
        <begin position="41"/>
        <end position="71"/>
    </location>
</feature>
<dbReference type="PANTHER" id="PTHR31272:SF9">
    <property type="entry name" value="BLL1027 PROTEIN"/>
    <property type="match status" value="1"/>
</dbReference>
<reference evidence="2 3" key="1">
    <citation type="journal article" date="2016" name="Nat. Commun.">
        <title>Thousands of microbial genomes shed light on interconnected biogeochemical processes in an aquifer system.</title>
        <authorList>
            <person name="Anantharaman K."/>
            <person name="Brown C.T."/>
            <person name="Hug L.A."/>
            <person name="Sharon I."/>
            <person name="Castelle C.J."/>
            <person name="Probst A.J."/>
            <person name="Thomas B.C."/>
            <person name="Singh A."/>
            <person name="Wilkins M.J."/>
            <person name="Karaoz U."/>
            <person name="Brodie E.L."/>
            <person name="Williams K.H."/>
            <person name="Hubbard S.S."/>
            <person name="Banfield J.F."/>
        </authorList>
    </citation>
    <scope>NUCLEOTIDE SEQUENCE [LARGE SCALE GENOMIC DNA]</scope>
</reference>
<dbReference type="AlphaFoldDB" id="A0A1F6W6P7"/>
<keyword evidence="1" id="KW-1133">Transmembrane helix</keyword>
<dbReference type="STRING" id="1801754.A3D42_00960"/>
<feature type="transmembrane region" description="Helical" evidence="1">
    <location>
        <begin position="83"/>
        <end position="106"/>
    </location>
</feature>
<feature type="transmembrane region" description="Helical" evidence="1">
    <location>
        <begin position="242"/>
        <end position="259"/>
    </location>
</feature>
<name>A0A1F6W6P7_9BACT</name>
<evidence type="ECO:0000313" key="2">
    <source>
        <dbReference type="EMBL" id="OGI77551.1"/>
    </source>
</evidence>